<keyword evidence="2" id="KW-1185">Reference proteome</keyword>
<name>A0ABW0K705_9BACL</name>
<gene>
    <name evidence="1" type="ORF">ACFPOG_12570</name>
</gene>
<accession>A0ABW0K705</accession>
<evidence type="ECO:0000313" key="1">
    <source>
        <dbReference type="EMBL" id="MFC5449098.1"/>
    </source>
</evidence>
<organism evidence="1 2">
    <name type="scientific">Paenibacillus aestuarii</name>
    <dbReference type="NCBI Taxonomy" id="516965"/>
    <lineage>
        <taxon>Bacteria</taxon>
        <taxon>Bacillati</taxon>
        <taxon>Bacillota</taxon>
        <taxon>Bacilli</taxon>
        <taxon>Bacillales</taxon>
        <taxon>Paenibacillaceae</taxon>
        <taxon>Paenibacillus</taxon>
    </lineage>
</organism>
<dbReference type="EMBL" id="JBHSMJ010000017">
    <property type="protein sequence ID" value="MFC5449098.1"/>
    <property type="molecule type" value="Genomic_DNA"/>
</dbReference>
<sequence length="156" mass="17718">MNMQLIYFDEIASSLGMDESAARISMATPAVNEDVLQYRAFCIAELIINRLIKDGQLKNITRNSWGEVRRCFTVSKETVVALIQLNGSPQIFPLEIPIQALAGHKDSIVQSVRSLERDVPIRLKAWCNVTKHGMLQFQSSQVLLQQMMKFHQRLVS</sequence>
<reference evidence="2" key="1">
    <citation type="journal article" date="2019" name="Int. J. Syst. Evol. Microbiol.">
        <title>The Global Catalogue of Microorganisms (GCM) 10K type strain sequencing project: providing services to taxonomists for standard genome sequencing and annotation.</title>
        <authorList>
            <consortium name="The Broad Institute Genomics Platform"/>
            <consortium name="The Broad Institute Genome Sequencing Center for Infectious Disease"/>
            <person name="Wu L."/>
            <person name="Ma J."/>
        </authorList>
    </citation>
    <scope>NUCLEOTIDE SEQUENCE [LARGE SCALE GENOMIC DNA]</scope>
    <source>
        <strain evidence="2">KACC 11904</strain>
    </source>
</reference>
<evidence type="ECO:0000313" key="2">
    <source>
        <dbReference type="Proteomes" id="UP001596044"/>
    </source>
</evidence>
<comment type="caution">
    <text evidence="1">The sequence shown here is derived from an EMBL/GenBank/DDBJ whole genome shotgun (WGS) entry which is preliminary data.</text>
</comment>
<protein>
    <submittedName>
        <fullName evidence="1">Uncharacterized protein</fullName>
    </submittedName>
</protein>
<proteinExistence type="predicted"/>
<dbReference type="RefSeq" id="WP_377524694.1">
    <property type="nucleotide sequence ID" value="NZ_JBHSMJ010000017.1"/>
</dbReference>
<dbReference type="Proteomes" id="UP001596044">
    <property type="component" value="Unassembled WGS sequence"/>
</dbReference>